<dbReference type="EC" id="3.6.4.13" evidence="1"/>
<evidence type="ECO:0000256" key="2">
    <source>
        <dbReference type="ARBA" id="ARBA00022741"/>
    </source>
</evidence>
<keyword evidence="2" id="KW-0547">Nucleotide-binding</keyword>
<keyword evidence="8" id="KW-1185">Reference proteome</keyword>
<dbReference type="SUPFAM" id="SSF52540">
    <property type="entry name" value="P-loop containing nucleoside triphosphate hydrolases"/>
    <property type="match status" value="1"/>
</dbReference>
<evidence type="ECO:0000256" key="1">
    <source>
        <dbReference type="ARBA" id="ARBA00012552"/>
    </source>
</evidence>
<gene>
    <name evidence="7" type="ORF">LITE_LOCUS34504</name>
</gene>
<evidence type="ECO:0000313" key="8">
    <source>
        <dbReference type="Proteomes" id="UP001154282"/>
    </source>
</evidence>
<dbReference type="GO" id="GO:0005524">
    <property type="term" value="F:ATP binding"/>
    <property type="evidence" value="ECO:0007669"/>
    <property type="project" value="UniProtKB-KW"/>
</dbReference>
<dbReference type="InterPro" id="IPR042035">
    <property type="entry name" value="DEAH_win-hel_dom"/>
</dbReference>
<evidence type="ECO:0000256" key="4">
    <source>
        <dbReference type="ARBA" id="ARBA00022806"/>
    </source>
</evidence>
<dbReference type="PANTHER" id="PTHR18934">
    <property type="entry name" value="ATP-DEPENDENT RNA HELICASE"/>
    <property type="match status" value="1"/>
</dbReference>
<comment type="caution">
    <text evidence="7">The sequence shown here is derived from an EMBL/GenBank/DDBJ whole genome shotgun (WGS) entry which is preliminary data.</text>
</comment>
<evidence type="ECO:0000256" key="6">
    <source>
        <dbReference type="ARBA" id="ARBA00047984"/>
    </source>
</evidence>
<sequence length="249" mass="28218">MSATADANQLSDYLFGCDVFHLSGRSFPVDVKYVPCGDSEASTSIAPYLQEVVKTCEEIHRSEKEGTILALLTSQEEVECAFEDQFRVFEDFPSREKKGYFCRISQSGRSAPGVCYRLYTEYDYKSMPLNQEPEIHRVHLGIAVLRILALGIKNISEFDFIDAPSSEAIEMGIRRNLVLLGKEGLVLANARSIFCRVGSRDDKNKADCFKVQFCHHSADLFTLLSVFKEWEALPPDQRYKWCWGNSINA</sequence>
<reference evidence="7" key="1">
    <citation type="submission" date="2022-08" db="EMBL/GenBank/DDBJ databases">
        <authorList>
            <person name="Gutierrez-Valencia J."/>
        </authorList>
    </citation>
    <scope>NUCLEOTIDE SEQUENCE</scope>
</reference>
<dbReference type="Gene3D" id="1.10.10.2130">
    <property type="entry name" value="DEAH helicase family, winged-helix domain"/>
    <property type="match status" value="1"/>
</dbReference>
<proteinExistence type="predicted"/>
<dbReference type="GO" id="GO:0003724">
    <property type="term" value="F:RNA helicase activity"/>
    <property type="evidence" value="ECO:0007669"/>
    <property type="project" value="UniProtKB-EC"/>
</dbReference>
<evidence type="ECO:0000256" key="5">
    <source>
        <dbReference type="ARBA" id="ARBA00022840"/>
    </source>
</evidence>
<protein>
    <recommendedName>
        <fullName evidence="1">RNA helicase</fullName>
        <ecNumber evidence="1">3.6.4.13</ecNumber>
    </recommendedName>
</protein>
<dbReference type="InterPro" id="IPR027417">
    <property type="entry name" value="P-loop_NTPase"/>
</dbReference>
<dbReference type="Proteomes" id="UP001154282">
    <property type="component" value="Unassembled WGS sequence"/>
</dbReference>
<dbReference type="GO" id="GO:0003723">
    <property type="term" value="F:RNA binding"/>
    <property type="evidence" value="ECO:0007669"/>
    <property type="project" value="TreeGrafter"/>
</dbReference>
<dbReference type="GO" id="GO:0016787">
    <property type="term" value="F:hydrolase activity"/>
    <property type="evidence" value="ECO:0007669"/>
    <property type="project" value="UniProtKB-KW"/>
</dbReference>
<name>A0AAV0NQP6_9ROSI</name>
<dbReference type="FunFam" id="1.10.10.2130:FF:000001">
    <property type="entry name" value="Pre-mRNA-splicing factor ATP-dependent RNA helicase"/>
    <property type="match status" value="1"/>
</dbReference>
<organism evidence="7 8">
    <name type="scientific">Linum tenue</name>
    <dbReference type="NCBI Taxonomy" id="586396"/>
    <lineage>
        <taxon>Eukaryota</taxon>
        <taxon>Viridiplantae</taxon>
        <taxon>Streptophyta</taxon>
        <taxon>Embryophyta</taxon>
        <taxon>Tracheophyta</taxon>
        <taxon>Spermatophyta</taxon>
        <taxon>Magnoliopsida</taxon>
        <taxon>eudicotyledons</taxon>
        <taxon>Gunneridae</taxon>
        <taxon>Pentapetalae</taxon>
        <taxon>rosids</taxon>
        <taxon>fabids</taxon>
        <taxon>Malpighiales</taxon>
        <taxon>Linaceae</taxon>
        <taxon>Linum</taxon>
    </lineage>
</organism>
<comment type="catalytic activity">
    <reaction evidence="6">
        <text>ATP + H2O = ADP + phosphate + H(+)</text>
        <dbReference type="Rhea" id="RHEA:13065"/>
        <dbReference type="ChEBI" id="CHEBI:15377"/>
        <dbReference type="ChEBI" id="CHEBI:15378"/>
        <dbReference type="ChEBI" id="CHEBI:30616"/>
        <dbReference type="ChEBI" id="CHEBI:43474"/>
        <dbReference type="ChEBI" id="CHEBI:456216"/>
        <dbReference type="EC" id="3.6.4.13"/>
    </reaction>
</comment>
<dbReference type="Gene3D" id="3.40.50.300">
    <property type="entry name" value="P-loop containing nucleotide triphosphate hydrolases"/>
    <property type="match status" value="1"/>
</dbReference>
<dbReference type="AlphaFoldDB" id="A0AAV0NQP6"/>
<keyword evidence="5" id="KW-0067">ATP-binding</keyword>
<evidence type="ECO:0000256" key="3">
    <source>
        <dbReference type="ARBA" id="ARBA00022801"/>
    </source>
</evidence>
<dbReference type="EMBL" id="CAMGYJ010000008">
    <property type="protein sequence ID" value="CAI0460536.1"/>
    <property type="molecule type" value="Genomic_DNA"/>
</dbReference>
<evidence type="ECO:0000313" key="7">
    <source>
        <dbReference type="EMBL" id="CAI0460536.1"/>
    </source>
</evidence>
<keyword evidence="3" id="KW-0378">Hydrolase</keyword>
<keyword evidence="4" id="KW-0347">Helicase</keyword>
<dbReference type="PANTHER" id="PTHR18934:SF81">
    <property type="entry name" value="ATP-DEPENDENT RNA HELICASE DEAH11, CHLOROPLASTIC-RELATED"/>
    <property type="match status" value="1"/>
</dbReference>
<accession>A0AAV0NQP6</accession>